<sequence>MLENVNNHVSILTELPTTGQSKEFIIPNDFQVPQPGDVCGSYFLIFTLSEGQETVPYSQFPVSRTKECSEDVDLAWAMSGDANELSLSLASENNLQVLGSISGLSITNDGATDLAIRSAMDAPEVFAFVTQATAWNVWNIFNENNYTLEEAVDELVAVELPYFNGYSMGNSKTLNGWSMLMVETQGDNSRALPRGDSVEVAFSDLSASAFSVCNYNMLVLIIDPFNKTKDSNRTNNVFMAPLMAMCDTESGDDSCEVIPDLEEDGRSAMLLSWNYGFPSAYMFTERNGKSGFSPLEYDEMNDKIIESMMTKEHFNRLTALGLCSQGQNEAENAVNESLANGGLQLIKTVRNSLAALTPLGDIATSEHDKVLKMMDLADAVLSQALDRDGPVRFILLKFLAKKIIRNIRGILTMSDSMGRGSDFGDMDGGDFGWMEEEDGMMGPGFGGMGGPHGMGRPARPPGMGGFDFEGTGRPFGMGSDFGGMGRPSGMGNSDFGGMGRPSGMGNSDFGGMGRPSGMGNPDFGGMGRPSGMGNSGFEGMGRPSGMGNPDFEGMGRPSGMGNPDFEGMGRPSGMGNSGFEGMGRPSGMGNSGFEGMGRPSGMGNSDFEGMGRPSGMGRPESSGTRPNQEDNPRQPDMPRPTTGTEEFGGFDSLGPEEADSDCDTVYCFAYGSNICLPDSWLCDGTNDCSNGADEEDCTEIGTPFGTDALHKGPQNIHAEKLQSVVSTLLRGNRENSFRGIPGFFGGENSDGFPRGPPRFPPFRGGMPDFSNLNGSLLNQIFNLTSLNTTFNASALAALFNNTFNMTKHPHGHGPFGKHPLFNGAFNASAFAALFNGTVNASDLAALLNSSFNASAFATLFNTTNFGGFGGGFGHHDFSSAGFPPFGPGPRRRPRTRGSRRQSSRDSGSGFGGPWRQPREPMRMYSENVNRRRGSNSHGEMNKGSGGRKSLLKQMIKKIIMRLATGTSAEDLDELSFFDLPTRQLVKDVYDILTTDGCPKVFLPYKMVARNGEMEPMQ</sequence>
<accession>A0AAN9AHQ2</accession>
<feature type="compositionally biased region" description="Basic residues" evidence="3">
    <location>
        <begin position="889"/>
        <end position="901"/>
    </location>
</feature>
<dbReference type="EMBL" id="JAXCGZ010000007">
    <property type="protein sequence ID" value="KAK7087085.1"/>
    <property type="molecule type" value="Genomic_DNA"/>
</dbReference>
<comment type="caution">
    <text evidence="4">The sequence shown here is derived from an EMBL/GenBank/DDBJ whole genome shotgun (WGS) entry which is preliminary data.</text>
</comment>
<dbReference type="InterPro" id="IPR002172">
    <property type="entry name" value="LDrepeatLR_classA_rpt"/>
</dbReference>
<dbReference type="SMART" id="SM00192">
    <property type="entry name" value="LDLa"/>
    <property type="match status" value="1"/>
</dbReference>
<reference evidence="4 5" key="1">
    <citation type="submission" date="2023-11" db="EMBL/GenBank/DDBJ databases">
        <title>Halocaridina rubra genome assembly.</title>
        <authorList>
            <person name="Smith C."/>
        </authorList>
    </citation>
    <scope>NUCLEOTIDE SEQUENCE [LARGE SCALE GENOMIC DNA]</scope>
    <source>
        <strain evidence="4">EP-1</strain>
        <tissue evidence="4">Whole</tissue>
    </source>
</reference>
<dbReference type="Gene3D" id="2.40.128.620">
    <property type="match status" value="1"/>
</dbReference>
<evidence type="ECO:0000256" key="3">
    <source>
        <dbReference type="SAM" id="MobiDB-lite"/>
    </source>
</evidence>
<dbReference type="InterPro" id="IPR023415">
    <property type="entry name" value="LDLR_class-A_CS"/>
</dbReference>
<name>A0AAN9AHQ2_HALRR</name>
<keyword evidence="1 2" id="KW-1015">Disulfide bond</keyword>
<feature type="region of interest" description="Disordered" evidence="3">
    <location>
        <begin position="553"/>
        <end position="655"/>
    </location>
</feature>
<comment type="caution">
    <text evidence="2">Lacks conserved residue(s) required for the propagation of feature annotation.</text>
</comment>
<feature type="disulfide bond" evidence="2">
    <location>
        <begin position="682"/>
        <end position="697"/>
    </location>
</feature>
<evidence type="ECO:0000256" key="2">
    <source>
        <dbReference type="PROSITE-ProRule" id="PRU00124"/>
    </source>
</evidence>
<feature type="region of interest" description="Disordered" evidence="3">
    <location>
        <begin position="879"/>
        <end position="921"/>
    </location>
</feature>
<feature type="compositionally biased region" description="Gly residues" evidence="3">
    <location>
        <begin position="570"/>
        <end position="600"/>
    </location>
</feature>
<evidence type="ECO:0000256" key="1">
    <source>
        <dbReference type="ARBA" id="ARBA00023157"/>
    </source>
</evidence>
<dbReference type="PROSITE" id="PS01209">
    <property type="entry name" value="LDLRA_1"/>
    <property type="match status" value="1"/>
</dbReference>
<organism evidence="4 5">
    <name type="scientific">Halocaridina rubra</name>
    <name type="common">Hawaiian red shrimp</name>
    <dbReference type="NCBI Taxonomy" id="373956"/>
    <lineage>
        <taxon>Eukaryota</taxon>
        <taxon>Metazoa</taxon>
        <taxon>Ecdysozoa</taxon>
        <taxon>Arthropoda</taxon>
        <taxon>Crustacea</taxon>
        <taxon>Multicrustacea</taxon>
        <taxon>Malacostraca</taxon>
        <taxon>Eumalacostraca</taxon>
        <taxon>Eucarida</taxon>
        <taxon>Decapoda</taxon>
        <taxon>Pleocyemata</taxon>
        <taxon>Caridea</taxon>
        <taxon>Atyoidea</taxon>
        <taxon>Atyidae</taxon>
        <taxon>Halocaridina</taxon>
    </lineage>
</organism>
<gene>
    <name evidence="4" type="ORF">SK128_009973</name>
</gene>
<dbReference type="InterPro" id="IPR036055">
    <property type="entry name" value="LDL_receptor-like_sf"/>
</dbReference>
<dbReference type="PROSITE" id="PS50068">
    <property type="entry name" value="LDLRA_2"/>
    <property type="match status" value="1"/>
</dbReference>
<dbReference type="Proteomes" id="UP001381693">
    <property type="component" value="Unassembled WGS sequence"/>
</dbReference>
<keyword evidence="5" id="KW-1185">Reference proteome</keyword>
<dbReference type="SUPFAM" id="SSF57424">
    <property type="entry name" value="LDL receptor-like module"/>
    <property type="match status" value="1"/>
</dbReference>
<evidence type="ECO:0000313" key="4">
    <source>
        <dbReference type="EMBL" id="KAK7087085.1"/>
    </source>
</evidence>
<protein>
    <submittedName>
        <fullName evidence="4">Uncharacterized protein</fullName>
    </submittedName>
</protein>
<dbReference type="CDD" id="cd00112">
    <property type="entry name" value="LDLa"/>
    <property type="match status" value="1"/>
</dbReference>
<dbReference type="AlphaFoldDB" id="A0AAN9AHQ2"/>
<proteinExistence type="predicted"/>
<evidence type="ECO:0000313" key="5">
    <source>
        <dbReference type="Proteomes" id="UP001381693"/>
    </source>
</evidence>